<accession>A0ABQ5R721</accession>
<proteinExistence type="predicted"/>
<comment type="caution">
    <text evidence="1">The sequence shown here is derived from an EMBL/GenBank/DDBJ whole genome shotgun (WGS) entry which is preliminary data.</text>
</comment>
<gene>
    <name evidence="1" type="ORF">Pa4123_74630</name>
</gene>
<reference evidence="1" key="1">
    <citation type="submission" date="2022-12" db="EMBL/GenBank/DDBJ databases">
        <title>New Phytohabitans aurantiacus sp. RD004123 nov., an actinomycete isolated from soil.</title>
        <authorList>
            <person name="Triningsih D.W."/>
            <person name="Harunari E."/>
            <person name="Igarashi Y."/>
        </authorList>
    </citation>
    <scope>NUCLEOTIDE SEQUENCE</scope>
    <source>
        <strain evidence="1">RD004123</strain>
    </source>
</reference>
<name>A0ABQ5R721_9ACTN</name>
<sequence>MAQPADESTKTIPLKEVCGSEATSQLRANASTLLARLHEHADYGGYNAEIYGEYGTCDREGYSLRMDSYWMFNLSSYELFGQCYWSTITNRASDVRYGAIGNQRYVGDVWNDNVVRLNTWAK</sequence>
<dbReference type="Proteomes" id="UP001144280">
    <property type="component" value="Unassembled WGS sequence"/>
</dbReference>
<evidence type="ECO:0000313" key="2">
    <source>
        <dbReference type="Proteomes" id="UP001144280"/>
    </source>
</evidence>
<protein>
    <submittedName>
        <fullName evidence="1">Uncharacterized protein</fullName>
    </submittedName>
</protein>
<dbReference type="EMBL" id="BSDI01000056">
    <property type="protein sequence ID" value="GLI02185.1"/>
    <property type="molecule type" value="Genomic_DNA"/>
</dbReference>
<evidence type="ECO:0000313" key="1">
    <source>
        <dbReference type="EMBL" id="GLI02185.1"/>
    </source>
</evidence>
<keyword evidence="2" id="KW-1185">Reference proteome</keyword>
<organism evidence="1 2">
    <name type="scientific">Phytohabitans aurantiacus</name>
    <dbReference type="NCBI Taxonomy" id="3016789"/>
    <lineage>
        <taxon>Bacteria</taxon>
        <taxon>Bacillati</taxon>
        <taxon>Actinomycetota</taxon>
        <taxon>Actinomycetes</taxon>
        <taxon>Micromonosporales</taxon>
        <taxon>Micromonosporaceae</taxon>
    </lineage>
</organism>